<name>A0A9X8WNI9_9BACI</name>
<proteinExistence type="predicted"/>
<reference evidence="1 2" key="1">
    <citation type="submission" date="2017-01" db="EMBL/GenBank/DDBJ databases">
        <authorList>
            <person name="Varghese N."/>
            <person name="Submissions S."/>
        </authorList>
    </citation>
    <scope>NUCLEOTIDE SEQUENCE [LARGE SCALE GENOMIC DNA]</scope>
    <source>
        <strain evidence="1 2">RUG2-6</strain>
    </source>
</reference>
<evidence type="ECO:0000313" key="1">
    <source>
        <dbReference type="EMBL" id="SIS12986.1"/>
    </source>
</evidence>
<dbReference type="AlphaFoldDB" id="A0A9X8WNI9"/>
<evidence type="ECO:0000313" key="2">
    <source>
        <dbReference type="Proteomes" id="UP000185829"/>
    </source>
</evidence>
<organism evidence="1 2">
    <name type="scientific">Peribacillus simplex</name>
    <dbReference type="NCBI Taxonomy" id="1478"/>
    <lineage>
        <taxon>Bacteria</taxon>
        <taxon>Bacillati</taxon>
        <taxon>Bacillota</taxon>
        <taxon>Bacilli</taxon>
        <taxon>Bacillales</taxon>
        <taxon>Bacillaceae</taxon>
        <taxon>Peribacillus</taxon>
    </lineage>
</organism>
<sequence>MVDLDIETQIDELKSLLETIIQSHHYNFQYSFKMQYIDGFNT</sequence>
<accession>A0A9X8WNI9</accession>
<dbReference type="EMBL" id="FTMX01000017">
    <property type="protein sequence ID" value="SIS12986.1"/>
    <property type="molecule type" value="Genomic_DNA"/>
</dbReference>
<gene>
    <name evidence="1" type="ORF">SAMN05878482_1174</name>
</gene>
<protein>
    <submittedName>
        <fullName evidence="1">Uncharacterized protein</fullName>
    </submittedName>
</protein>
<dbReference type="Proteomes" id="UP000185829">
    <property type="component" value="Unassembled WGS sequence"/>
</dbReference>
<comment type="caution">
    <text evidence="1">The sequence shown here is derived from an EMBL/GenBank/DDBJ whole genome shotgun (WGS) entry which is preliminary data.</text>
</comment>